<evidence type="ECO:0000256" key="1">
    <source>
        <dbReference type="SAM" id="MobiDB-lite"/>
    </source>
</evidence>
<feature type="region of interest" description="Disordered" evidence="1">
    <location>
        <begin position="338"/>
        <end position="376"/>
    </location>
</feature>
<dbReference type="RefSeq" id="XP_024689780.1">
    <property type="nucleotide sequence ID" value="XM_024841710.1"/>
</dbReference>
<dbReference type="VEuPathDB" id="FungiDB:P168DRAFT_335207"/>
<proteinExistence type="predicted"/>
<dbReference type="Proteomes" id="UP000234254">
    <property type="component" value="Unassembled WGS sequence"/>
</dbReference>
<evidence type="ECO:0000313" key="3">
    <source>
        <dbReference type="Proteomes" id="UP000234254"/>
    </source>
</evidence>
<feature type="compositionally biased region" description="Acidic residues" evidence="1">
    <location>
        <begin position="353"/>
        <end position="364"/>
    </location>
</feature>
<keyword evidence="3" id="KW-1185">Reference proteome</keyword>
<comment type="caution">
    <text evidence="2">The sequence shown here is derived from an EMBL/GenBank/DDBJ whole genome shotgun (WGS) entry which is preliminary data.</text>
</comment>
<dbReference type="GeneID" id="36549236"/>
<accession>A0A2I1CU77</accession>
<evidence type="ECO:0000313" key="2">
    <source>
        <dbReference type="EMBL" id="PKY01186.1"/>
    </source>
</evidence>
<dbReference type="AlphaFoldDB" id="A0A2I1CU77"/>
<name>A0A2I1CU77_ASPC2</name>
<dbReference type="SUPFAM" id="SSF52047">
    <property type="entry name" value="RNI-like"/>
    <property type="match status" value="1"/>
</dbReference>
<dbReference type="OrthoDB" id="4456069at2759"/>
<reference evidence="2" key="1">
    <citation type="submission" date="2016-12" db="EMBL/GenBank/DDBJ databases">
        <title>The genomes of Aspergillus section Nigri reveals drivers in fungal speciation.</title>
        <authorList>
            <consortium name="DOE Joint Genome Institute"/>
            <person name="Vesth T.C."/>
            <person name="Nybo J."/>
            <person name="Theobald S."/>
            <person name="Brandl J."/>
            <person name="Frisvad J.C."/>
            <person name="Nielsen K.F."/>
            <person name="Lyhne E.K."/>
            <person name="Kogle M.E."/>
            <person name="Kuo A."/>
            <person name="Riley R."/>
            <person name="Clum A."/>
            <person name="Nolan M."/>
            <person name="Lipzen A."/>
            <person name="Salamov A."/>
            <person name="Henrissat B."/>
            <person name="Wiebenga A."/>
            <person name="De vries R.P."/>
            <person name="Grigoriev I.V."/>
            <person name="Mortensen U.H."/>
            <person name="Andersen M.R."/>
            <person name="Baker S.E."/>
        </authorList>
    </citation>
    <scope>NUCLEOTIDE SEQUENCE</scope>
    <source>
        <strain evidence="2">IBT 28561</strain>
    </source>
</reference>
<gene>
    <name evidence="2" type="ORF">P168DRAFT_335207</name>
</gene>
<dbReference type="EMBL" id="MSFM01000012">
    <property type="protein sequence ID" value="PKY01186.1"/>
    <property type="molecule type" value="Genomic_DNA"/>
</dbReference>
<sequence length="543" mass="61208">MPFVGDHIWLMVGDQLQYNLSTLHALCLVSTRFCNIFTPLLYRHVSLFAIHKRHLKRLSQSPYVRYTRTLSIACLEARRHVTQEWVDFSVALGKMSNLREIDLCIPVIEDKPRTRGAARREPSTQDQSDYNTILTSQLEQIPHMQSLSVVLHTMVKNGIPAEIDWVLPNRQGMQKLHLENIPHTMATSRLPSIAEMLATSPDLEDLTISVERRLISKTATSLGKLIDLFDEKRRLHDGDRLGLTTLRLGNGFLPLPGRTRSRKIDLTKLLDPSKLQHIAFANNRGGPIDVELFNDTTNIESLNVDILTDDVTQLIRQLAPHKTLNSLNVDMATCRPSKVDHAGNGGAHLQPANDEEFDDGDDEDTPTHRRGTNPFQATGTHWRAINIGHVRPCAGCTDATQTLLSEAILQCDDLERLTLPIEAGHLPFIRHTVIPRMQRLTTMELNGLVLPGVDMLELAKEMFAANRRLVLAGDGGVHPLRWLAMGETWCECVLAGVDDTEVDPKELFERRLRPTRLGTTVSVKEYFNYTMFINLMLPSVSIY</sequence>
<organism evidence="2 3">
    <name type="scientific">Aspergillus campestris (strain IBT 28561)</name>
    <dbReference type="NCBI Taxonomy" id="1392248"/>
    <lineage>
        <taxon>Eukaryota</taxon>
        <taxon>Fungi</taxon>
        <taxon>Dikarya</taxon>
        <taxon>Ascomycota</taxon>
        <taxon>Pezizomycotina</taxon>
        <taxon>Eurotiomycetes</taxon>
        <taxon>Eurotiomycetidae</taxon>
        <taxon>Eurotiales</taxon>
        <taxon>Aspergillaceae</taxon>
        <taxon>Aspergillus</taxon>
        <taxon>Aspergillus subgen. Circumdati</taxon>
    </lineage>
</organism>
<protein>
    <submittedName>
        <fullName evidence="2">Uncharacterized protein</fullName>
    </submittedName>
</protein>